<reference evidence="2 3" key="1">
    <citation type="journal article" date="2016" name="Environ. Microbiol.">
        <title>Genomic resolution of a cold subsurface aquifer community provides metabolic insights for novel microbes adapted to high CO concentrations.</title>
        <authorList>
            <person name="Probst A.J."/>
            <person name="Castelle C.J."/>
            <person name="Singh A."/>
            <person name="Brown C.T."/>
            <person name="Anantharaman K."/>
            <person name="Sharon I."/>
            <person name="Hug L.A."/>
            <person name="Burstein D."/>
            <person name="Emerson J.B."/>
            <person name="Thomas B.C."/>
            <person name="Banfield J.F."/>
        </authorList>
    </citation>
    <scope>NUCLEOTIDE SEQUENCE [LARGE SCALE GENOMIC DNA]</scope>
    <source>
        <strain evidence="2">CG2_30_40_21</strain>
    </source>
</reference>
<dbReference type="AlphaFoldDB" id="A0A1J5DY20"/>
<keyword evidence="1" id="KW-0472">Membrane</keyword>
<dbReference type="Proteomes" id="UP000183085">
    <property type="component" value="Unassembled WGS sequence"/>
</dbReference>
<dbReference type="EMBL" id="MNYI01000097">
    <property type="protein sequence ID" value="OIP41012.1"/>
    <property type="molecule type" value="Genomic_DNA"/>
</dbReference>
<protein>
    <submittedName>
        <fullName evidence="2">Uncharacterized protein</fullName>
    </submittedName>
</protein>
<feature type="transmembrane region" description="Helical" evidence="1">
    <location>
        <begin position="12"/>
        <end position="33"/>
    </location>
</feature>
<gene>
    <name evidence="2" type="ORF">AUJ95_03905</name>
</gene>
<organism evidence="2 3">
    <name type="scientific">Candidatus Desantisbacteria bacterium CG2_30_40_21</name>
    <dbReference type="NCBI Taxonomy" id="1817895"/>
    <lineage>
        <taxon>Bacteria</taxon>
        <taxon>Candidatus Desantisiibacteriota</taxon>
    </lineage>
</organism>
<name>A0A1J5DY20_9BACT</name>
<sequence>MYNRKRREKLADLLFDLVKFILTIGIVGSIFTGTFRFPYLIWGVLCTLVLVTSAYFLTPKDKED</sequence>
<keyword evidence="1" id="KW-0812">Transmembrane</keyword>
<keyword evidence="1" id="KW-1133">Transmembrane helix</keyword>
<evidence type="ECO:0000313" key="2">
    <source>
        <dbReference type="EMBL" id="OIP41012.1"/>
    </source>
</evidence>
<evidence type="ECO:0000313" key="3">
    <source>
        <dbReference type="Proteomes" id="UP000183085"/>
    </source>
</evidence>
<evidence type="ECO:0000256" key="1">
    <source>
        <dbReference type="SAM" id="Phobius"/>
    </source>
</evidence>
<comment type="caution">
    <text evidence="2">The sequence shown here is derived from an EMBL/GenBank/DDBJ whole genome shotgun (WGS) entry which is preliminary data.</text>
</comment>
<accession>A0A1J5DY20</accession>
<feature type="transmembrane region" description="Helical" evidence="1">
    <location>
        <begin position="39"/>
        <end position="58"/>
    </location>
</feature>
<proteinExistence type="predicted"/>